<sequence length="131" mass="14901">MVALCEMIFTQNHKMQRLSSESILIQNGVAKISTFDLLTTSAHASPTTKNQDDTVYIDNTLCDHRKNSNIFSLGVILWEISSGKLPYRELTQNHKCICSGTPELYVRLYSACWDKIPEKRPSCKEVYDQLA</sequence>
<protein>
    <submittedName>
        <fullName evidence="2">2074_t:CDS:1</fullName>
    </submittedName>
</protein>
<dbReference type="OrthoDB" id="4062651at2759"/>
<organism evidence="2 3">
    <name type="scientific">Paraglomus occultum</name>
    <dbReference type="NCBI Taxonomy" id="144539"/>
    <lineage>
        <taxon>Eukaryota</taxon>
        <taxon>Fungi</taxon>
        <taxon>Fungi incertae sedis</taxon>
        <taxon>Mucoromycota</taxon>
        <taxon>Glomeromycotina</taxon>
        <taxon>Glomeromycetes</taxon>
        <taxon>Paraglomerales</taxon>
        <taxon>Paraglomeraceae</taxon>
        <taxon>Paraglomus</taxon>
    </lineage>
</organism>
<dbReference type="InterPro" id="IPR000719">
    <property type="entry name" value="Prot_kinase_dom"/>
</dbReference>
<feature type="domain" description="Protein kinase" evidence="1">
    <location>
        <begin position="1"/>
        <end position="131"/>
    </location>
</feature>
<dbReference type="SUPFAM" id="SSF56112">
    <property type="entry name" value="Protein kinase-like (PK-like)"/>
    <property type="match status" value="1"/>
</dbReference>
<proteinExistence type="predicted"/>
<dbReference type="PROSITE" id="PS50011">
    <property type="entry name" value="PROTEIN_KINASE_DOM"/>
    <property type="match status" value="1"/>
</dbReference>
<dbReference type="InterPro" id="IPR011009">
    <property type="entry name" value="Kinase-like_dom_sf"/>
</dbReference>
<reference evidence="2" key="1">
    <citation type="submission" date="2021-06" db="EMBL/GenBank/DDBJ databases">
        <authorList>
            <person name="Kallberg Y."/>
            <person name="Tangrot J."/>
            <person name="Rosling A."/>
        </authorList>
    </citation>
    <scope>NUCLEOTIDE SEQUENCE</scope>
    <source>
        <strain evidence="2">IA702</strain>
    </source>
</reference>
<evidence type="ECO:0000313" key="3">
    <source>
        <dbReference type="Proteomes" id="UP000789572"/>
    </source>
</evidence>
<accession>A0A9N8ZRZ7</accession>
<feature type="non-terminal residue" evidence="2">
    <location>
        <position position="131"/>
    </location>
</feature>
<evidence type="ECO:0000313" key="2">
    <source>
        <dbReference type="EMBL" id="CAG8506088.1"/>
    </source>
</evidence>
<dbReference type="Gene3D" id="1.10.510.10">
    <property type="entry name" value="Transferase(Phosphotransferase) domain 1"/>
    <property type="match status" value="1"/>
</dbReference>
<dbReference type="PANTHER" id="PTHR44329">
    <property type="entry name" value="SERINE/THREONINE-PROTEIN KINASE TNNI3K-RELATED"/>
    <property type="match status" value="1"/>
</dbReference>
<dbReference type="InterPro" id="IPR051681">
    <property type="entry name" value="Ser/Thr_Kinases-Pseudokinases"/>
</dbReference>
<gene>
    <name evidence="2" type="ORF">POCULU_LOCUS2824</name>
</gene>
<comment type="caution">
    <text evidence="2">The sequence shown here is derived from an EMBL/GenBank/DDBJ whole genome shotgun (WGS) entry which is preliminary data.</text>
</comment>
<dbReference type="InterPro" id="IPR001245">
    <property type="entry name" value="Ser-Thr/Tyr_kinase_cat_dom"/>
</dbReference>
<evidence type="ECO:0000259" key="1">
    <source>
        <dbReference type="PROSITE" id="PS50011"/>
    </source>
</evidence>
<dbReference type="Proteomes" id="UP000789572">
    <property type="component" value="Unassembled WGS sequence"/>
</dbReference>
<dbReference type="GO" id="GO:0005524">
    <property type="term" value="F:ATP binding"/>
    <property type="evidence" value="ECO:0007669"/>
    <property type="project" value="InterPro"/>
</dbReference>
<dbReference type="AlphaFoldDB" id="A0A9N8ZRZ7"/>
<keyword evidence="3" id="KW-1185">Reference proteome</keyword>
<dbReference type="Pfam" id="PF07714">
    <property type="entry name" value="PK_Tyr_Ser-Thr"/>
    <property type="match status" value="1"/>
</dbReference>
<name>A0A9N8ZRZ7_9GLOM</name>
<dbReference type="GO" id="GO:0004674">
    <property type="term" value="F:protein serine/threonine kinase activity"/>
    <property type="evidence" value="ECO:0007669"/>
    <property type="project" value="TreeGrafter"/>
</dbReference>
<dbReference type="EMBL" id="CAJVPJ010000282">
    <property type="protein sequence ID" value="CAG8506088.1"/>
    <property type="molecule type" value="Genomic_DNA"/>
</dbReference>